<name>A0ABR4N3Z0_9FUNG</name>
<dbReference type="EMBL" id="JADGIZ020000036">
    <property type="protein sequence ID" value="KAL2914193.1"/>
    <property type="molecule type" value="Genomic_DNA"/>
</dbReference>
<proteinExistence type="inferred from homology"/>
<evidence type="ECO:0000256" key="8">
    <source>
        <dbReference type="ARBA" id="ARBA00023034"/>
    </source>
</evidence>
<evidence type="ECO:0000259" key="13">
    <source>
        <dbReference type="Pfam" id="PF01217"/>
    </source>
</evidence>
<evidence type="ECO:0000256" key="3">
    <source>
        <dbReference type="ARBA" id="ARBA00011775"/>
    </source>
</evidence>
<evidence type="ECO:0000256" key="9">
    <source>
        <dbReference type="ARBA" id="ARBA00023136"/>
    </source>
</evidence>
<dbReference type="InterPro" id="IPR022775">
    <property type="entry name" value="AP_mu_sigma_su"/>
</dbReference>
<dbReference type="InterPro" id="IPR011012">
    <property type="entry name" value="Longin-like_dom_sf"/>
</dbReference>
<evidence type="ECO:0000256" key="1">
    <source>
        <dbReference type="ARBA" id="ARBA00004255"/>
    </source>
</evidence>
<evidence type="ECO:0000256" key="12">
    <source>
        <dbReference type="RuleBase" id="RU366053"/>
    </source>
</evidence>
<evidence type="ECO:0000256" key="4">
    <source>
        <dbReference type="ARBA" id="ARBA00022448"/>
    </source>
</evidence>
<evidence type="ECO:0000313" key="14">
    <source>
        <dbReference type="EMBL" id="KAL2914193.1"/>
    </source>
</evidence>
<dbReference type="Proteomes" id="UP001527925">
    <property type="component" value="Unassembled WGS sequence"/>
</dbReference>
<dbReference type="InterPro" id="IPR039652">
    <property type="entry name" value="Coatomer_zeta"/>
</dbReference>
<evidence type="ECO:0000256" key="10">
    <source>
        <dbReference type="ARBA" id="ARBA00023329"/>
    </source>
</evidence>
<keyword evidence="8 12" id="KW-0333">Golgi apparatus</keyword>
<dbReference type="PANTHER" id="PTHR11043">
    <property type="entry name" value="ZETA-COAT PROTEIN"/>
    <property type="match status" value="1"/>
</dbReference>
<accession>A0ABR4N3Z0</accession>
<keyword evidence="5 12" id="KW-0963">Cytoplasm</keyword>
<protein>
    <recommendedName>
        <fullName evidence="12">Coatomer subunit zeta</fullName>
    </recommendedName>
</protein>
<evidence type="ECO:0000256" key="7">
    <source>
        <dbReference type="ARBA" id="ARBA00022927"/>
    </source>
</evidence>
<keyword evidence="6 12" id="KW-0931">ER-Golgi transport</keyword>
<dbReference type="Gene3D" id="3.30.450.60">
    <property type="match status" value="1"/>
</dbReference>
<keyword evidence="15" id="KW-1185">Reference proteome</keyword>
<keyword evidence="9 12" id="KW-0472">Membrane</keyword>
<reference evidence="14 15" key="1">
    <citation type="submission" date="2023-09" db="EMBL/GenBank/DDBJ databases">
        <title>Pangenome analysis of Batrachochytrium dendrobatidis and related Chytrids.</title>
        <authorList>
            <person name="Yacoub M.N."/>
            <person name="Stajich J.E."/>
            <person name="James T.Y."/>
        </authorList>
    </citation>
    <scope>NUCLEOTIDE SEQUENCE [LARGE SCALE GENOMIC DNA]</scope>
    <source>
        <strain evidence="14 15">JEL0888</strain>
    </source>
</reference>
<dbReference type="PANTHER" id="PTHR11043:SF0">
    <property type="entry name" value="COATOMER SUBUNIT ZETA"/>
    <property type="match status" value="1"/>
</dbReference>
<sequence length="180" mass="20354">MRPYANLTLESVKAAIVLDSEGHRVLAKYYSAALHPTVREQRAFEKTLFEKTRRLSSEIVLFDNLVVVYKPVVDLFIYFIGSTDENEIMLQSVLQGFSDALAILLKNQVEKRSVLDNMDMALLTLDETVDDGIILETDASQIASRVTKRGSELENIPIGEQSIAQALRTAQEQFVRRLYT</sequence>
<dbReference type="SUPFAM" id="SSF64356">
    <property type="entry name" value="SNARE-like"/>
    <property type="match status" value="1"/>
</dbReference>
<evidence type="ECO:0000256" key="5">
    <source>
        <dbReference type="ARBA" id="ARBA00022490"/>
    </source>
</evidence>
<evidence type="ECO:0000256" key="2">
    <source>
        <dbReference type="ARBA" id="ARBA00006972"/>
    </source>
</evidence>
<comment type="caution">
    <text evidence="14">The sequence shown here is derived from an EMBL/GenBank/DDBJ whole genome shotgun (WGS) entry which is preliminary data.</text>
</comment>
<keyword evidence="7 12" id="KW-0653">Protein transport</keyword>
<comment type="subunit">
    <text evidence="3 12">Oligomeric complex that consists of at least the alpha, beta, beta', gamma, delta, epsilon and zeta subunits.</text>
</comment>
<gene>
    <name evidence="14" type="primary">RET3</name>
    <name evidence="14" type="ORF">HK105_206286</name>
</gene>
<comment type="similarity">
    <text evidence="2 12">Belongs to the adaptor complexes small subunit family.</text>
</comment>
<evidence type="ECO:0000256" key="11">
    <source>
        <dbReference type="ARBA" id="ARBA00045555"/>
    </source>
</evidence>
<organism evidence="14 15">
    <name type="scientific">Polyrhizophydium stewartii</name>
    <dbReference type="NCBI Taxonomy" id="2732419"/>
    <lineage>
        <taxon>Eukaryota</taxon>
        <taxon>Fungi</taxon>
        <taxon>Fungi incertae sedis</taxon>
        <taxon>Chytridiomycota</taxon>
        <taxon>Chytridiomycota incertae sedis</taxon>
        <taxon>Chytridiomycetes</taxon>
        <taxon>Rhizophydiales</taxon>
        <taxon>Rhizophydiales incertae sedis</taxon>
        <taxon>Polyrhizophydium</taxon>
    </lineage>
</organism>
<comment type="function">
    <text evidence="11">The coatomer is a cytosolic protein complex that binds to dilysine motifs and reversibly associates with Golgi non-clathrin-coated vesicles, which further mediate biosynthetic protein transport from the ER, via the Golgi up to the trans Golgi network. Coatomer complex is required for budding from Golgi membranes, and is essential for the retrograde Golgi-to-ER transport of dilysine-tagged proteins. The zeta subunit may be involved in regulating the coat assembly and, hence, the rate of biosynthetic protein transport due to its association-dissociation properties with the coatomer complex.</text>
</comment>
<dbReference type="Pfam" id="PF01217">
    <property type="entry name" value="Clat_adaptor_s"/>
    <property type="match status" value="1"/>
</dbReference>
<evidence type="ECO:0000256" key="6">
    <source>
        <dbReference type="ARBA" id="ARBA00022892"/>
    </source>
</evidence>
<evidence type="ECO:0000313" key="15">
    <source>
        <dbReference type="Proteomes" id="UP001527925"/>
    </source>
</evidence>
<comment type="subcellular location">
    <subcellularLocation>
        <location evidence="12">Cytoplasm</location>
    </subcellularLocation>
    <subcellularLocation>
        <location evidence="1 12">Golgi apparatus membrane</location>
        <topology evidence="1 12">Peripheral membrane protein</topology>
        <orientation evidence="1 12">Cytoplasmic side</orientation>
    </subcellularLocation>
    <subcellularLocation>
        <location evidence="12">Cytoplasmic vesicle</location>
        <location evidence="12">COPI-coated vesicle membrane</location>
        <topology evidence="12">Peripheral membrane protein</topology>
        <orientation evidence="12">Cytoplasmic side</orientation>
    </subcellularLocation>
</comment>
<keyword evidence="4 12" id="KW-0813">Transport</keyword>
<feature type="domain" description="AP complex mu/sigma subunit" evidence="13">
    <location>
        <begin position="12"/>
        <end position="150"/>
    </location>
</feature>
<dbReference type="CDD" id="cd14829">
    <property type="entry name" value="Zeta-COP"/>
    <property type="match status" value="1"/>
</dbReference>
<keyword evidence="10 12" id="KW-0968">Cytoplasmic vesicle</keyword>